<reference evidence="2 3" key="1">
    <citation type="submission" date="2016-03" db="EMBL/GenBank/DDBJ databases">
        <title>Draft genome sequence of Paenibacillus antarcticus CECT 5836.</title>
        <authorList>
            <person name="Shin S.-K."/>
            <person name="Yi H."/>
        </authorList>
    </citation>
    <scope>NUCLEOTIDE SEQUENCE [LARGE SCALE GENOMIC DNA]</scope>
    <source>
        <strain evidence="2 3">CECT 5836</strain>
    </source>
</reference>
<protein>
    <recommendedName>
        <fullName evidence="1">Serine aminopeptidase S33 domain-containing protein</fullName>
    </recommendedName>
</protein>
<dbReference type="InterPro" id="IPR022742">
    <property type="entry name" value="Hydrolase_4"/>
</dbReference>
<dbReference type="AlphaFoldDB" id="A0A168Q1Q6"/>
<dbReference type="InterPro" id="IPR029058">
    <property type="entry name" value="AB_hydrolase_fold"/>
</dbReference>
<evidence type="ECO:0000259" key="1">
    <source>
        <dbReference type="Pfam" id="PF12146"/>
    </source>
</evidence>
<keyword evidence="3" id="KW-1185">Reference proteome</keyword>
<sequence length="351" mass="40768">MVMGSSTIEKTMLTSFLLQGFWDRWIANDIPRETVIELRHRINRLEDWIRILQKHADVYENRAVHVLNQHSVGEAVNFYRLAAMHYNLIQWVFPETGNEKREWYQRCKDMHEQADQLVEDEIMNIIIQVEGNECYGRIRVSDRPKGCVIIINPIDSSKEEVVKYEDFFAGMGFATVSFDGPGQGETYTFSHQRATRQSWDLFVNEVIEFTALQFPMLQLYLFGTCLGGAWSIQGSSHPKICRTVSVSPVIDGDTRVPEYFEERLLNIIEDSKSGLLLRMESLDYVSPILLVHGKKDTIIQHDNIYDLYTKLPIEKRLIQYVDEGHGCNYRINEILKAAGHWYLRQSNPLSL</sequence>
<proteinExistence type="predicted"/>
<dbReference type="SUPFAM" id="SSF53474">
    <property type="entry name" value="alpha/beta-Hydrolases"/>
    <property type="match status" value="1"/>
</dbReference>
<dbReference type="Gene3D" id="3.40.50.1820">
    <property type="entry name" value="alpha/beta hydrolase"/>
    <property type="match status" value="1"/>
</dbReference>
<dbReference type="Proteomes" id="UP000077355">
    <property type="component" value="Unassembled WGS sequence"/>
</dbReference>
<dbReference type="EMBL" id="LVJI01000007">
    <property type="protein sequence ID" value="OAB47292.1"/>
    <property type="molecule type" value="Genomic_DNA"/>
</dbReference>
<accession>A0A168Q1Q6</accession>
<dbReference type="Pfam" id="PF12146">
    <property type="entry name" value="Hydrolase_4"/>
    <property type="match status" value="1"/>
</dbReference>
<evidence type="ECO:0000313" key="2">
    <source>
        <dbReference type="EMBL" id="OAB47292.1"/>
    </source>
</evidence>
<comment type="caution">
    <text evidence="2">The sequence shown here is derived from an EMBL/GenBank/DDBJ whole genome shotgun (WGS) entry which is preliminary data.</text>
</comment>
<organism evidence="2 3">
    <name type="scientific">Paenibacillus antarcticus</name>
    <dbReference type="NCBI Taxonomy" id="253703"/>
    <lineage>
        <taxon>Bacteria</taxon>
        <taxon>Bacillati</taxon>
        <taxon>Bacillota</taxon>
        <taxon>Bacilli</taxon>
        <taxon>Bacillales</taxon>
        <taxon>Paenibacillaceae</taxon>
        <taxon>Paenibacillus</taxon>
    </lineage>
</organism>
<evidence type="ECO:0000313" key="3">
    <source>
        <dbReference type="Proteomes" id="UP000077355"/>
    </source>
</evidence>
<name>A0A168Q1Q6_9BACL</name>
<dbReference type="OrthoDB" id="9808398at2"/>
<feature type="domain" description="Serine aminopeptidase S33" evidence="1">
    <location>
        <begin position="143"/>
        <end position="270"/>
    </location>
</feature>
<gene>
    <name evidence="2" type="ORF">PBAT_06190</name>
</gene>